<dbReference type="CDD" id="cd03354">
    <property type="entry name" value="LbH_SAT"/>
    <property type="match status" value="1"/>
</dbReference>
<comment type="similarity">
    <text evidence="1">Belongs to the transferase hexapeptide repeat family.</text>
</comment>
<dbReference type="GO" id="GO:0009001">
    <property type="term" value="F:serine O-acetyltransferase activity"/>
    <property type="evidence" value="ECO:0007669"/>
    <property type="project" value="UniProtKB-EC"/>
</dbReference>
<dbReference type="STRING" id="692370.A6F68_00423"/>
<dbReference type="RefSeq" id="WP_198152652.1">
    <property type="nucleotide sequence ID" value="NZ_CP016591.1"/>
</dbReference>
<dbReference type="InterPro" id="IPR001451">
    <property type="entry name" value="Hexapep"/>
</dbReference>
<dbReference type="PANTHER" id="PTHR42811">
    <property type="entry name" value="SERINE ACETYLTRANSFERASE"/>
    <property type="match status" value="1"/>
</dbReference>
<name>A0A1B2AA54_9SPHN</name>
<evidence type="ECO:0000313" key="5">
    <source>
        <dbReference type="Proteomes" id="UP000092932"/>
    </source>
</evidence>
<keyword evidence="2 4" id="KW-0808">Transferase</keyword>
<keyword evidence="3 4" id="KW-0012">Acyltransferase</keyword>
<dbReference type="InterPro" id="IPR011004">
    <property type="entry name" value="Trimer_LpxA-like_sf"/>
</dbReference>
<dbReference type="InterPro" id="IPR005881">
    <property type="entry name" value="Ser_O-AcTrfase"/>
</dbReference>
<dbReference type="Pfam" id="PF00132">
    <property type="entry name" value="Hexapep"/>
    <property type="match status" value="1"/>
</dbReference>
<dbReference type="Gene3D" id="2.160.10.10">
    <property type="entry name" value="Hexapeptide repeat proteins"/>
    <property type="match status" value="1"/>
</dbReference>
<accession>A0A1B2AA54</accession>
<dbReference type="InterPro" id="IPR045304">
    <property type="entry name" value="LbH_SAT"/>
</dbReference>
<reference evidence="4 5" key="1">
    <citation type="submission" date="2016-07" db="EMBL/GenBank/DDBJ databases">
        <title>Complete genome sequence of Altererythrobacter dongtanensis KCTC 22672, a type strain with esterase isolated from tidal flat.</title>
        <authorList>
            <person name="Cheng H."/>
            <person name="Wu Y.-H."/>
            <person name="Zhou P."/>
            <person name="Huo Y.-Y."/>
            <person name="Wang C.-S."/>
            <person name="Xu X.-W."/>
        </authorList>
    </citation>
    <scope>NUCLEOTIDE SEQUENCE [LARGE SCALE GENOMIC DNA]</scope>
    <source>
        <strain evidence="4 5">KCTC 22672</strain>
    </source>
</reference>
<dbReference type="EC" id="2.3.1.30" evidence="4"/>
<dbReference type="GO" id="GO:0006535">
    <property type="term" value="P:cysteine biosynthetic process from serine"/>
    <property type="evidence" value="ECO:0007669"/>
    <property type="project" value="InterPro"/>
</dbReference>
<organism evidence="4 5">
    <name type="scientific">Tsuneonella dongtanensis</name>
    <dbReference type="NCBI Taxonomy" id="692370"/>
    <lineage>
        <taxon>Bacteria</taxon>
        <taxon>Pseudomonadati</taxon>
        <taxon>Pseudomonadota</taxon>
        <taxon>Alphaproteobacteria</taxon>
        <taxon>Sphingomonadales</taxon>
        <taxon>Erythrobacteraceae</taxon>
        <taxon>Tsuneonella</taxon>
    </lineage>
</organism>
<evidence type="ECO:0000256" key="3">
    <source>
        <dbReference type="ARBA" id="ARBA00023315"/>
    </source>
</evidence>
<evidence type="ECO:0000313" key="4">
    <source>
        <dbReference type="EMBL" id="ANY18958.1"/>
    </source>
</evidence>
<dbReference type="EMBL" id="CP016591">
    <property type="protein sequence ID" value="ANY18958.1"/>
    <property type="molecule type" value="Genomic_DNA"/>
</dbReference>
<dbReference type="GO" id="GO:0005737">
    <property type="term" value="C:cytoplasm"/>
    <property type="evidence" value="ECO:0007669"/>
    <property type="project" value="InterPro"/>
</dbReference>
<evidence type="ECO:0000256" key="2">
    <source>
        <dbReference type="ARBA" id="ARBA00022679"/>
    </source>
</evidence>
<keyword evidence="5" id="KW-1185">Reference proteome</keyword>
<dbReference type="SUPFAM" id="SSF51161">
    <property type="entry name" value="Trimeric LpxA-like enzymes"/>
    <property type="match status" value="1"/>
</dbReference>
<proteinExistence type="inferred from homology"/>
<evidence type="ECO:0000256" key="1">
    <source>
        <dbReference type="ARBA" id="ARBA00007274"/>
    </source>
</evidence>
<dbReference type="KEGG" id="ado:A6F68_00423"/>
<gene>
    <name evidence="4" type="primary">cysE_1</name>
    <name evidence="4" type="ORF">A6F68_00423</name>
</gene>
<sequence length="123" mass="12871">MLTWLNFYVHGVEISSACEIGPHFFMPHVSGTVIGANRIGAYAVIYHQVTLGAKEVEPAHEHRPVVGDRAFIASGAKVIGPISLGDDVVVGANAVVTRSCGDAVTLIGIPAVETPRALVDARA</sequence>
<dbReference type="Proteomes" id="UP000092932">
    <property type="component" value="Chromosome"/>
</dbReference>
<protein>
    <submittedName>
        <fullName evidence="4">Serine acetyltransferase</fullName>
        <ecNumber evidence="4">2.3.1.30</ecNumber>
    </submittedName>
</protein>
<dbReference type="AlphaFoldDB" id="A0A1B2AA54"/>
<dbReference type="PIRSF" id="PIRSF000441">
    <property type="entry name" value="CysE"/>
    <property type="match status" value="1"/>
</dbReference>